<proteinExistence type="predicted"/>
<comment type="caution">
    <text evidence="1">The sequence shown here is derived from an EMBL/GenBank/DDBJ whole genome shotgun (WGS) entry which is preliminary data.</text>
</comment>
<organism evidence="1 2">
    <name type="scientific">Heracleum sosnowskyi</name>
    <dbReference type="NCBI Taxonomy" id="360622"/>
    <lineage>
        <taxon>Eukaryota</taxon>
        <taxon>Viridiplantae</taxon>
        <taxon>Streptophyta</taxon>
        <taxon>Embryophyta</taxon>
        <taxon>Tracheophyta</taxon>
        <taxon>Spermatophyta</taxon>
        <taxon>Magnoliopsida</taxon>
        <taxon>eudicotyledons</taxon>
        <taxon>Gunneridae</taxon>
        <taxon>Pentapetalae</taxon>
        <taxon>asterids</taxon>
        <taxon>campanulids</taxon>
        <taxon>Apiales</taxon>
        <taxon>Apiaceae</taxon>
        <taxon>Apioideae</taxon>
        <taxon>apioid superclade</taxon>
        <taxon>Tordylieae</taxon>
        <taxon>Tordyliinae</taxon>
        <taxon>Heracleum</taxon>
    </lineage>
</organism>
<reference evidence="1" key="1">
    <citation type="submission" date="2023-02" db="EMBL/GenBank/DDBJ databases">
        <title>Genome of toxic invasive species Heracleum sosnowskyi carries increased number of genes despite the absence of recent whole-genome duplications.</title>
        <authorList>
            <person name="Schelkunov M."/>
            <person name="Shtratnikova V."/>
            <person name="Makarenko M."/>
            <person name="Klepikova A."/>
            <person name="Omelchenko D."/>
            <person name="Novikova G."/>
            <person name="Obukhova E."/>
            <person name="Bogdanov V."/>
            <person name="Penin A."/>
            <person name="Logacheva M."/>
        </authorList>
    </citation>
    <scope>NUCLEOTIDE SEQUENCE</scope>
    <source>
        <strain evidence="1">Hsosn_3</strain>
        <tissue evidence="1">Leaf</tissue>
    </source>
</reference>
<dbReference type="EMBL" id="JAUIZM010000011">
    <property type="protein sequence ID" value="KAK1355056.1"/>
    <property type="molecule type" value="Genomic_DNA"/>
</dbReference>
<name>A0AAD8GUZ7_9APIA</name>
<dbReference type="AlphaFoldDB" id="A0AAD8GUZ7"/>
<gene>
    <name evidence="1" type="ORF">POM88_048312</name>
</gene>
<dbReference type="Proteomes" id="UP001237642">
    <property type="component" value="Unassembled WGS sequence"/>
</dbReference>
<sequence>MEDKTDGVELNVGLQPIVNATYPLSPQLMFKRKRSEDSVISSQRSVVLKQFHSHHTDPSPSHVLDATSFDQSMFGLRLAERSLDSNEMHISSLDETESEPERIAKKSTNLKLLDLSMSDVRAAERYAITDCYSILISADCSQFPLLLLQGENGCTSHTIPPKYCLPCVTGETPLCFESKSTSTK</sequence>
<evidence type="ECO:0000313" key="1">
    <source>
        <dbReference type="EMBL" id="KAK1355056.1"/>
    </source>
</evidence>
<accession>A0AAD8GUZ7</accession>
<evidence type="ECO:0000313" key="2">
    <source>
        <dbReference type="Proteomes" id="UP001237642"/>
    </source>
</evidence>
<protein>
    <submittedName>
        <fullName evidence="1">Uncharacterized protein</fullName>
    </submittedName>
</protein>
<keyword evidence="2" id="KW-1185">Reference proteome</keyword>
<reference evidence="1" key="2">
    <citation type="submission" date="2023-05" db="EMBL/GenBank/DDBJ databases">
        <authorList>
            <person name="Schelkunov M.I."/>
        </authorList>
    </citation>
    <scope>NUCLEOTIDE SEQUENCE</scope>
    <source>
        <strain evidence="1">Hsosn_3</strain>
        <tissue evidence="1">Leaf</tissue>
    </source>
</reference>